<dbReference type="PANTHER" id="PTHR12126">
    <property type="entry name" value="NADH-UBIQUINONE OXIDOREDUCTASE 39 KDA SUBUNIT-RELATED"/>
    <property type="match status" value="1"/>
</dbReference>
<name>A0ABT4VYL6_9RHOB</name>
<accession>A0ABT4VYL6</accession>
<dbReference type="InterPro" id="IPR051207">
    <property type="entry name" value="ComplexI_NDUFA9_subunit"/>
</dbReference>
<dbReference type="PANTHER" id="PTHR12126:SF11">
    <property type="entry name" value="NADH DEHYDROGENASE [UBIQUINONE] 1 ALPHA SUBCOMPLEX SUBUNIT 9, MITOCHONDRIAL"/>
    <property type="match status" value="1"/>
</dbReference>
<dbReference type="Proteomes" id="UP001528040">
    <property type="component" value="Unassembled WGS sequence"/>
</dbReference>
<dbReference type="Pfam" id="PF13781">
    <property type="entry name" value="DoxX_3"/>
    <property type="match status" value="1"/>
</dbReference>
<gene>
    <name evidence="3" type="ORF">O2N63_04500</name>
</gene>
<sequence length="431" mass="45938">MIRVLVLGAYGLIGAGITRHLISQEYEVVGLGREAATAHRLFPDLEWRIVDLRELTDPAAWVPVLDGIDAVVNCAGALQDGAEDDLSAVHHLMPAALGEAAAERKLPVVQISAVGVAPDASTAFFRTKAEGDAALLTSGTPVWILRPGLVISQQAYGGTALIRMLAAVPLVQPLALGKTPVQCVGIADLAHAVDRALKGELPTGTPIDLVEEQPRPLREVIALHRRWLGFAPARLYLPLPRILLPILGWVADGLGRLGWRSPLRSTALEVMKTGVAGDPVPYRRAGGQIASLEQQLTATPVGTEHRLQARLSLLMPLVLMGLSLFWILSGVVGVVSLSMAAEVLVEAGWSLFAAKATVLFWSAIDIAIGLAVLWRAHAARACWAMIVVSLVYLISASALAPSLWLDPLGALVKVIPVILSALLLRMLLENR</sequence>
<feature type="transmembrane region" description="Helical" evidence="1">
    <location>
        <begin position="313"/>
        <end position="340"/>
    </location>
</feature>
<reference evidence="3 4" key="1">
    <citation type="submission" date="2023-01" db="EMBL/GenBank/DDBJ databases">
        <authorList>
            <person name="Yoon J.-W."/>
        </authorList>
    </citation>
    <scope>NUCLEOTIDE SEQUENCE [LARGE SCALE GENOMIC DNA]</scope>
    <source>
        <strain evidence="3 4">KMU-50</strain>
    </source>
</reference>
<dbReference type="EMBL" id="JAQIIO010000002">
    <property type="protein sequence ID" value="MDA5093342.1"/>
    <property type="molecule type" value="Genomic_DNA"/>
</dbReference>
<feature type="transmembrane region" description="Helical" evidence="1">
    <location>
        <begin position="352"/>
        <end position="374"/>
    </location>
</feature>
<evidence type="ECO:0000313" key="4">
    <source>
        <dbReference type="Proteomes" id="UP001528040"/>
    </source>
</evidence>
<comment type="caution">
    <text evidence="3">The sequence shown here is derived from an EMBL/GenBank/DDBJ whole genome shotgun (WGS) entry which is preliminary data.</text>
</comment>
<dbReference type="SUPFAM" id="SSF51735">
    <property type="entry name" value="NAD(P)-binding Rossmann-fold domains"/>
    <property type="match status" value="1"/>
</dbReference>
<dbReference type="InterPro" id="IPR025695">
    <property type="entry name" value="DoxX-like"/>
</dbReference>
<dbReference type="InterPro" id="IPR036291">
    <property type="entry name" value="NAD(P)-bd_dom_sf"/>
</dbReference>
<evidence type="ECO:0000256" key="1">
    <source>
        <dbReference type="SAM" id="Phobius"/>
    </source>
</evidence>
<dbReference type="InterPro" id="IPR001509">
    <property type="entry name" value="Epimerase_deHydtase"/>
</dbReference>
<keyword evidence="1" id="KW-1133">Transmembrane helix</keyword>
<proteinExistence type="predicted"/>
<protein>
    <submittedName>
        <fullName evidence="3">SDR family oxidoreductase</fullName>
    </submittedName>
</protein>
<evidence type="ECO:0000259" key="2">
    <source>
        <dbReference type="Pfam" id="PF01370"/>
    </source>
</evidence>
<feature type="domain" description="NAD-dependent epimerase/dehydratase" evidence="2">
    <location>
        <begin position="4"/>
        <end position="122"/>
    </location>
</feature>
<keyword evidence="1" id="KW-0812">Transmembrane</keyword>
<dbReference type="Pfam" id="PF01370">
    <property type="entry name" value="Epimerase"/>
    <property type="match status" value="1"/>
</dbReference>
<keyword evidence="4" id="KW-1185">Reference proteome</keyword>
<dbReference type="Gene3D" id="3.40.50.720">
    <property type="entry name" value="NAD(P)-binding Rossmann-like Domain"/>
    <property type="match status" value="1"/>
</dbReference>
<evidence type="ECO:0000313" key="3">
    <source>
        <dbReference type="EMBL" id="MDA5093342.1"/>
    </source>
</evidence>
<dbReference type="RefSeq" id="WP_271053038.1">
    <property type="nucleotide sequence ID" value="NZ_JAQIIO010000002.1"/>
</dbReference>
<organism evidence="3 4">
    <name type="scientific">Aliiroseovarius salicola</name>
    <dbReference type="NCBI Taxonomy" id="3009082"/>
    <lineage>
        <taxon>Bacteria</taxon>
        <taxon>Pseudomonadati</taxon>
        <taxon>Pseudomonadota</taxon>
        <taxon>Alphaproteobacteria</taxon>
        <taxon>Rhodobacterales</taxon>
        <taxon>Paracoccaceae</taxon>
        <taxon>Aliiroseovarius</taxon>
    </lineage>
</organism>
<keyword evidence="1" id="KW-0472">Membrane</keyword>
<feature type="transmembrane region" description="Helical" evidence="1">
    <location>
        <begin position="381"/>
        <end position="404"/>
    </location>
</feature>
<feature type="transmembrane region" description="Helical" evidence="1">
    <location>
        <begin position="410"/>
        <end position="428"/>
    </location>
</feature>